<dbReference type="EMBL" id="LAHO01000015">
    <property type="protein sequence ID" value="KKO44614.1"/>
    <property type="molecule type" value="Genomic_DNA"/>
</dbReference>
<reference evidence="1 2" key="1">
    <citation type="submission" date="2015-03" db="EMBL/GenBank/DDBJ databases">
        <title>Draft genome sequences of two protease-producing strains of Arsukibacterium isolated from two cold and alkaline environments.</title>
        <authorList>
            <person name="Lylloff J.E."/>
            <person name="Skov L.B."/>
            <person name="Jepsen M."/>
            <person name="Hallin P.F."/>
            <person name="Sorensen S.J."/>
            <person name="Stougaard P."/>
            <person name="Glaring M.A."/>
        </authorList>
    </citation>
    <scope>NUCLEOTIDE SEQUENCE [LARGE SCALE GENOMIC DNA]</scope>
    <source>
        <strain evidence="1 2">GCM72</strain>
    </source>
</reference>
<gene>
    <name evidence="1" type="ORF">WG68_15080</name>
</gene>
<keyword evidence="2" id="KW-1185">Reference proteome</keyword>
<comment type="caution">
    <text evidence="1">The sequence shown here is derived from an EMBL/GenBank/DDBJ whole genome shotgun (WGS) entry which is preliminary data.</text>
</comment>
<dbReference type="AlphaFoldDB" id="A0A0M2V2L8"/>
<evidence type="ECO:0000313" key="2">
    <source>
        <dbReference type="Proteomes" id="UP000034228"/>
    </source>
</evidence>
<evidence type="ECO:0000313" key="1">
    <source>
        <dbReference type="EMBL" id="KKO44614.1"/>
    </source>
</evidence>
<dbReference type="PATRIC" id="fig|336831.14.peg.1185"/>
<name>A0A0M2V2L8_9GAMM</name>
<dbReference type="RefSeq" id="WP_046558540.1">
    <property type="nucleotide sequence ID" value="NZ_LAHO01000015.1"/>
</dbReference>
<dbReference type="Proteomes" id="UP000034228">
    <property type="component" value="Unassembled WGS sequence"/>
</dbReference>
<sequence>MDRRQFILSGIALAAVASLGGTLSLYGWRQSLSADEHHRDLVLSAILPALLYGALPEDATLAAAELARTKAAINDFLPFLPLRQQQELHQLFNLLANRISRLGLTGHLTQLAGLSIPQRLALLNSWRDSYLGVLQQAYHGLRELLYGAYYGQPEHWQPLAYSAPRFR</sequence>
<accession>A0A0M2V2L8</accession>
<dbReference type="OrthoDB" id="5771486at2"/>
<evidence type="ECO:0008006" key="3">
    <source>
        <dbReference type="Google" id="ProtNLM"/>
    </source>
</evidence>
<protein>
    <recommendedName>
        <fullName evidence="3">TAT leader-containing periplasmic protein</fullName>
    </recommendedName>
</protein>
<proteinExistence type="predicted"/>
<dbReference type="STRING" id="336831.WG68_15080"/>
<organism evidence="1 2">
    <name type="scientific">Arsukibacterium ikkense</name>
    <dbReference type="NCBI Taxonomy" id="336831"/>
    <lineage>
        <taxon>Bacteria</taxon>
        <taxon>Pseudomonadati</taxon>
        <taxon>Pseudomonadota</taxon>
        <taxon>Gammaproteobacteria</taxon>
        <taxon>Chromatiales</taxon>
        <taxon>Chromatiaceae</taxon>
        <taxon>Arsukibacterium</taxon>
    </lineage>
</organism>